<proteinExistence type="predicted"/>
<gene>
    <name evidence="1" type="ORF">A8L45_11575</name>
</gene>
<accession>A0A1C3EIK2</accession>
<organism evidence="1 2">
    <name type="scientific">Veronia pacifica</name>
    <dbReference type="NCBI Taxonomy" id="1080227"/>
    <lineage>
        <taxon>Bacteria</taxon>
        <taxon>Pseudomonadati</taxon>
        <taxon>Pseudomonadota</taxon>
        <taxon>Gammaproteobacteria</taxon>
        <taxon>Vibrionales</taxon>
        <taxon>Vibrionaceae</taxon>
        <taxon>Veronia</taxon>
    </lineage>
</organism>
<evidence type="ECO:0000313" key="1">
    <source>
        <dbReference type="EMBL" id="ODA33076.1"/>
    </source>
</evidence>
<reference evidence="1 2" key="1">
    <citation type="submission" date="2016-05" db="EMBL/GenBank/DDBJ databases">
        <title>Genomic Taxonomy of the Vibrionaceae.</title>
        <authorList>
            <person name="Gomez-Gil B."/>
            <person name="Enciso-Ibarra J."/>
        </authorList>
    </citation>
    <scope>NUCLEOTIDE SEQUENCE [LARGE SCALE GENOMIC DNA]</scope>
    <source>
        <strain evidence="1 2">CAIM 1920</strain>
    </source>
</reference>
<sequence length="140" mass="16575">MFSEYFEDCEVKTEYSKEFVSLWSGWLGKEDYHKLDEVTKNEWSRFNDLLRRLAKDFSFEVVNCELQSLTEVRDINSILSSYEESINKYAPKFTKLVIPELGCVISEEWDYTYIIWHKDNGAVEALKPYIKASSLESFHD</sequence>
<dbReference type="RefSeq" id="WP_068902400.1">
    <property type="nucleotide sequence ID" value="NZ_JBHUIF010000002.1"/>
</dbReference>
<dbReference type="OrthoDB" id="9794400at2"/>
<dbReference type="AlphaFoldDB" id="A0A1C3EIK2"/>
<evidence type="ECO:0000313" key="2">
    <source>
        <dbReference type="Proteomes" id="UP000094936"/>
    </source>
</evidence>
<protein>
    <submittedName>
        <fullName evidence="1">Uncharacterized protein</fullName>
    </submittedName>
</protein>
<comment type="caution">
    <text evidence="1">The sequence shown here is derived from an EMBL/GenBank/DDBJ whole genome shotgun (WGS) entry which is preliminary data.</text>
</comment>
<dbReference type="STRING" id="1080227.A8L45_11575"/>
<keyword evidence="2" id="KW-1185">Reference proteome</keyword>
<dbReference type="Proteomes" id="UP000094936">
    <property type="component" value="Unassembled WGS sequence"/>
</dbReference>
<dbReference type="EMBL" id="LYBM01000019">
    <property type="protein sequence ID" value="ODA33076.1"/>
    <property type="molecule type" value="Genomic_DNA"/>
</dbReference>
<name>A0A1C3EIK2_9GAMM</name>